<comment type="caution">
    <text evidence="1">The sequence shown here is derived from an EMBL/GenBank/DDBJ whole genome shotgun (WGS) entry which is preliminary data.</text>
</comment>
<proteinExistence type="predicted"/>
<dbReference type="EMBL" id="LQYI01000009">
    <property type="protein sequence ID" value="KYC73243.1"/>
    <property type="molecule type" value="Genomic_DNA"/>
</dbReference>
<dbReference type="RefSeq" id="WP_280136669.1">
    <property type="nucleotide sequence ID" value="NZ_LQYI01000009.1"/>
</dbReference>
<dbReference type="AlphaFoldDB" id="A0A150KIN3"/>
<dbReference type="Proteomes" id="UP000075304">
    <property type="component" value="Unassembled WGS sequence"/>
</dbReference>
<dbReference type="PATRIC" id="fig|1398.25.peg.3689"/>
<name>A0A150KIN3_HEYCO</name>
<reference evidence="1 2" key="1">
    <citation type="submission" date="2016-01" db="EMBL/GenBank/DDBJ databases">
        <title>Genome Sequences of Twelve Sporeforming Bacillus Species Isolated from Foods.</title>
        <authorList>
            <person name="Berendsen E.M."/>
            <person name="Wells-Bennik M.H."/>
            <person name="Krawcyk A.O."/>
            <person name="De Jong A."/>
            <person name="Holsappel S."/>
            <person name="Eijlander R.T."/>
            <person name="Kuipers O.P."/>
        </authorList>
    </citation>
    <scope>NUCLEOTIDE SEQUENCE [LARGE SCALE GENOMIC DNA]</scope>
    <source>
        <strain evidence="1 2">B4099</strain>
    </source>
</reference>
<gene>
    <name evidence="1" type="ORF">B4099_1967</name>
</gene>
<accession>A0A150KIN3</accession>
<protein>
    <submittedName>
        <fullName evidence="1">Uncharacterized protein</fullName>
    </submittedName>
</protein>
<sequence length="41" mass="4514">MHVTLIQAILIAGVVALSNLDGNFFGEMKFREPLLLGSWLV</sequence>
<organism evidence="1 2">
    <name type="scientific">Heyndrickxia coagulans</name>
    <name type="common">Weizmannia coagulans</name>
    <dbReference type="NCBI Taxonomy" id="1398"/>
    <lineage>
        <taxon>Bacteria</taxon>
        <taxon>Bacillati</taxon>
        <taxon>Bacillota</taxon>
        <taxon>Bacilli</taxon>
        <taxon>Bacillales</taxon>
        <taxon>Bacillaceae</taxon>
        <taxon>Heyndrickxia</taxon>
    </lineage>
</organism>
<evidence type="ECO:0000313" key="2">
    <source>
        <dbReference type="Proteomes" id="UP000075304"/>
    </source>
</evidence>
<evidence type="ECO:0000313" key="1">
    <source>
        <dbReference type="EMBL" id="KYC73243.1"/>
    </source>
</evidence>